<dbReference type="KEGG" id="eic:NT01EI_3737"/>
<dbReference type="GO" id="GO:0016853">
    <property type="term" value="F:isomerase activity"/>
    <property type="evidence" value="ECO:0007669"/>
    <property type="project" value="UniProtKB-KW"/>
</dbReference>
<protein>
    <submittedName>
        <fullName evidence="2">Sugar isomerase, KpsF/GutQ family</fullName>
    </submittedName>
</protein>
<keyword evidence="1" id="KW-0472">Membrane</keyword>
<dbReference type="Gene3D" id="3.40.50.10490">
    <property type="entry name" value="Glucose-6-phosphate isomerase like protein, domain 1"/>
    <property type="match status" value="1"/>
</dbReference>
<dbReference type="AlphaFoldDB" id="C5BB21"/>
<organism evidence="2 3">
    <name type="scientific">Edwardsiella ictaluri (strain 93-146)</name>
    <dbReference type="NCBI Taxonomy" id="634503"/>
    <lineage>
        <taxon>Bacteria</taxon>
        <taxon>Pseudomonadati</taxon>
        <taxon>Pseudomonadota</taxon>
        <taxon>Gammaproteobacteria</taxon>
        <taxon>Enterobacterales</taxon>
        <taxon>Hafniaceae</taxon>
        <taxon>Edwardsiella</taxon>
    </lineage>
</organism>
<dbReference type="EMBL" id="CP001600">
    <property type="protein sequence ID" value="ACR70864.1"/>
    <property type="molecule type" value="Genomic_DNA"/>
</dbReference>
<dbReference type="SUPFAM" id="SSF53697">
    <property type="entry name" value="SIS domain"/>
    <property type="match status" value="1"/>
</dbReference>
<keyword evidence="1" id="KW-1133">Transmembrane helix</keyword>
<evidence type="ECO:0000313" key="2">
    <source>
        <dbReference type="EMBL" id="ACR70864.1"/>
    </source>
</evidence>
<name>C5BB21_EDWI9</name>
<reference evidence="3" key="1">
    <citation type="submission" date="2009-03" db="EMBL/GenBank/DDBJ databases">
        <title>Complete genome sequence of Edwardsiella ictaluri 93-146.</title>
        <authorList>
            <person name="Williams M.L."/>
            <person name="Gillaspy A.F."/>
            <person name="Dyer D.W."/>
            <person name="Thune R.L."/>
            <person name="Waldbieser G.C."/>
            <person name="Schuster S.C."/>
            <person name="Gipson J."/>
            <person name="Zaitshik J."/>
            <person name="Landry C."/>
            <person name="Lawrence M.L."/>
        </authorList>
    </citation>
    <scope>NUCLEOTIDE SEQUENCE [LARGE SCALE GENOMIC DNA]</scope>
    <source>
        <strain evidence="3">93-146</strain>
    </source>
</reference>
<dbReference type="InterPro" id="IPR046348">
    <property type="entry name" value="SIS_dom_sf"/>
</dbReference>
<dbReference type="Proteomes" id="UP000001485">
    <property type="component" value="Chromosome"/>
</dbReference>
<dbReference type="GO" id="GO:0097367">
    <property type="term" value="F:carbohydrate derivative binding"/>
    <property type="evidence" value="ECO:0007669"/>
    <property type="project" value="InterPro"/>
</dbReference>
<keyword evidence="1" id="KW-0812">Transmembrane</keyword>
<dbReference type="PANTHER" id="PTHR38418">
    <property type="entry name" value="SUGAR ISOMERASE, KPSF/GUTQ (AFU_ORTHOLOGUE AFUA_6G08860)"/>
    <property type="match status" value="1"/>
</dbReference>
<gene>
    <name evidence="2" type="ordered locus">NT01EI_3737</name>
</gene>
<dbReference type="HOGENOM" id="CLU_2395058_0_0_6"/>
<dbReference type="PANTHER" id="PTHR38418:SF2">
    <property type="entry name" value="SUGAR ISOMERASE, KPSF_GUTQ (AFU_ORTHOLOGUE AFUA_6G08860)"/>
    <property type="match status" value="1"/>
</dbReference>
<evidence type="ECO:0000313" key="3">
    <source>
        <dbReference type="Proteomes" id="UP000001485"/>
    </source>
</evidence>
<evidence type="ECO:0000256" key="1">
    <source>
        <dbReference type="SAM" id="Phobius"/>
    </source>
</evidence>
<feature type="transmembrane region" description="Helical" evidence="1">
    <location>
        <begin position="36"/>
        <end position="59"/>
    </location>
</feature>
<proteinExistence type="predicted"/>
<keyword evidence="2" id="KW-0413">Isomerase</keyword>
<reference evidence="2 3" key="2">
    <citation type="journal article" date="2012" name="J. Bacteriol.">
        <title>Genome Sequence of Edwardsiella ictaluri 93-146, a Strain Associated with a Natural Channel Catfish Outbreak of Enteric Septicemia of Catfish.</title>
        <authorList>
            <person name="Williams M.L."/>
            <person name="Gillaspy A.F."/>
            <person name="Dyer D.W."/>
            <person name="Thune R.L."/>
            <person name="Waldbieser G.C."/>
            <person name="Schuster S.C."/>
            <person name="Gipson J."/>
            <person name="Zaitshik J."/>
            <person name="Landry C."/>
            <person name="Banes M.M."/>
            <person name="Lawrence M.L."/>
        </authorList>
    </citation>
    <scope>NUCLEOTIDE SEQUENCE [LARGE SCALE GENOMIC DNA]</scope>
    <source>
        <strain evidence="2 3">93-146</strain>
    </source>
</reference>
<accession>C5BB21</accession>
<sequence>MKGVPLIAATENPRSAIARAAQLTLATGVQHEIDPLNMLATTAIILVLALFDAACACLMQRSGYARQTLPSVHPGGDVGLSLLRSADDQASGA</sequence>
<dbReference type="GO" id="GO:1901135">
    <property type="term" value="P:carbohydrate derivative metabolic process"/>
    <property type="evidence" value="ECO:0007669"/>
    <property type="project" value="InterPro"/>
</dbReference>